<feature type="region of interest" description="Disordered" evidence="1">
    <location>
        <begin position="1"/>
        <end position="57"/>
    </location>
</feature>
<feature type="compositionally biased region" description="Basic and acidic residues" evidence="1">
    <location>
        <begin position="41"/>
        <end position="57"/>
    </location>
</feature>
<dbReference type="EMBL" id="CADCVG010000079">
    <property type="protein sequence ID" value="CAA9457767.1"/>
    <property type="molecule type" value="Genomic_DNA"/>
</dbReference>
<evidence type="ECO:0000313" key="2">
    <source>
        <dbReference type="EMBL" id="CAA9457767.1"/>
    </source>
</evidence>
<dbReference type="AlphaFoldDB" id="A0A6J4QXE5"/>
<feature type="compositionally biased region" description="Basic and acidic residues" evidence="1">
    <location>
        <begin position="1"/>
        <end position="26"/>
    </location>
</feature>
<evidence type="ECO:0000256" key="1">
    <source>
        <dbReference type="SAM" id="MobiDB-lite"/>
    </source>
</evidence>
<reference evidence="2" key="1">
    <citation type="submission" date="2020-02" db="EMBL/GenBank/DDBJ databases">
        <authorList>
            <person name="Meier V. D."/>
        </authorList>
    </citation>
    <scope>NUCLEOTIDE SEQUENCE</scope>
    <source>
        <strain evidence="2">AVDCRST_MAG14</strain>
    </source>
</reference>
<organism evidence="2">
    <name type="scientific">uncultured Rubrobacteraceae bacterium</name>
    <dbReference type="NCBI Taxonomy" id="349277"/>
    <lineage>
        <taxon>Bacteria</taxon>
        <taxon>Bacillati</taxon>
        <taxon>Actinomycetota</taxon>
        <taxon>Rubrobacteria</taxon>
        <taxon>Rubrobacterales</taxon>
        <taxon>Rubrobacteraceae</taxon>
        <taxon>environmental samples</taxon>
    </lineage>
</organism>
<sequence>MEKNFNEPHHGLPEQEKPDHDREEVPGRPAVSKENMQEQAEAGREQQAEEGRGDLSTRLRVFFRRLFGGQ</sequence>
<accession>A0A6J4QXE5</accession>
<protein>
    <submittedName>
        <fullName evidence="2">Uncharacterized protein</fullName>
    </submittedName>
</protein>
<gene>
    <name evidence="2" type="ORF">AVDCRST_MAG14-1885</name>
</gene>
<proteinExistence type="predicted"/>
<name>A0A6J4QXE5_9ACTN</name>